<name>E7MP15_9FIRM</name>
<dbReference type="RefSeq" id="WP_006526103.1">
    <property type="nucleotide sequence ID" value="NZ_GL637664.1"/>
</dbReference>
<sequence length="449" mass="53921">MRDADYYVKRRLKAPKAFFDWCYAQTPMIIFSNKNKTLSANRKGCEIIHKKLRANTKISFYGEYRCFAIILCTSKRIEIQSYGFYEKYINGIQNIDCELVNFELFENNEHIKCCRCLYSKGYMFGLNRQTAMAGTYYNVNFYENNVDKQLKIKSELKYINWIYPINVDQIRRFYKYRREIEFLQKINATQMVRELMYEPYKCDMRIMNEKWLRKHKHVVKNSNRSFESFVLEEKIKERNGKMIAGIERYISHMNFNKIPKCVGIVHFQNWVIKNQINFQFYMDYLNLLKQCNVPISETIACPKDLKKAHDEAVELDRALKRQAEIEMNKRRDRETKANFDNQLKRHKKMEMMINGLAFVLPRKAMDLINEGFELHHCVSTYIDEYASGKTTIIFIRNQEEIDRPLYTMEFRNKEIVQIRAKYNQEPPEGVFEAAEIWKKKVLTRGRKNA</sequence>
<dbReference type="AlphaFoldDB" id="E7MP15"/>
<dbReference type="InterPro" id="IPR025586">
    <property type="entry name" value="PcfJ"/>
</dbReference>
<accession>E7MP15</accession>
<dbReference type="STRING" id="706433.HMPREF9430_01286"/>
<proteinExistence type="predicted"/>
<gene>
    <name evidence="1" type="ORF">HMPREF9430_01286</name>
</gene>
<dbReference type="EMBL" id="AECQ01000027">
    <property type="protein sequence ID" value="EFW24196.1"/>
    <property type="molecule type" value="Genomic_DNA"/>
</dbReference>
<evidence type="ECO:0000313" key="2">
    <source>
        <dbReference type="Proteomes" id="UP000004097"/>
    </source>
</evidence>
<reference evidence="1 2" key="1">
    <citation type="submission" date="2010-08" db="EMBL/GenBank/DDBJ databases">
        <authorList>
            <person name="Weinstock G."/>
            <person name="Sodergren E."/>
            <person name="Clifton S."/>
            <person name="Fulton L."/>
            <person name="Fulton B."/>
            <person name="Courtney L."/>
            <person name="Fronick C."/>
            <person name="Harrison M."/>
            <person name="Strong C."/>
            <person name="Farmer C."/>
            <person name="Delahaunty K."/>
            <person name="Markovic C."/>
            <person name="Hall O."/>
            <person name="Minx P."/>
            <person name="Tomlinson C."/>
            <person name="Mitreva M."/>
            <person name="Hou S."/>
            <person name="Chen J."/>
            <person name="Wollam A."/>
            <person name="Pepin K.H."/>
            <person name="Johnson M."/>
            <person name="Bhonagiri V."/>
            <person name="Zhang X."/>
            <person name="Suruliraj S."/>
            <person name="Warren W."/>
            <person name="Chinwalla A."/>
            <person name="Mardis E.R."/>
            <person name="Wilson R.K."/>
        </authorList>
    </citation>
    <scope>NUCLEOTIDE SEQUENCE [LARGE SCALE GENOMIC DNA]</scope>
    <source>
        <strain evidence="1 2">F0204</strain>
    </source>
</reference>
<evidence type="ECO:0008006" key="3">
    <source>
        <dbReference type="Google" id="ProtNLM"/>
    </source>
</evidence>
<dbReference type="HOGENOM" id="CLU_059853_0_0_9"/>
<dbReference type="Pfam" id="PF14284">
    <property type="entry name" value="PcfJ"/>
    <property type="match status" value="1"/>
</dbReference>
<comment type="caution">
    <text evidence="1">The sequence shown here is derived from an EMBL/GenBank/DDBJ whole genome shotgun (WGS) entry which is preliminary data.</text>
</comment>
<dbReference type="OrthoDB" id="1802755at2"/>
<protein>
    <recommendedName>
        <fullName evidence="3">PcfJ-like protein</fullName>
    </recommendedName>
</protein>
<dbReference type="Proteomes" id="UP000004097">
    <property type="component" value="Unassembled WGS sequence"/>
</dbReference>
<organism evidence="1 2">
    <name type="scientific">Solobacterium moorei F0204</name>
    <dbReference type="NCBI Taxonomy" id="706433"/>
    <lineage>
        <taxon>Bacteria</taxon>
        <taxon>Bacillati</taxon>
        <taxon>Bacillota</taxon>
        <taxon>Erysipelotrichia</taxon>
        <taxon>Erysipelotrichales</taxon>
        <taxon>Erysipelotrichaceae</taxon>
        <taxon>Solobacterium</taxon>
    </lineage>
</organism>
<evidence type="ECO:0000313" key="1">
    <source>
        <dbReference type="EMBL" id="EFW24196.1"/>
    </source>
</evidence>
<keyword evidence="2" id="KW-1185">Reference proteome</keyword>
<dbReference type="eggNOG" id="ENOG502Z9PR">
    <property type="taxonomic scope" value="Bacteria"/>
</dbReference>